<organism evidence="1 2">
    <name type="scientific">Corynebacterium kroppenstedtii</name>
    <dbReference type="NCBI Taxonomy" id="161879"/>
    <lineage>
        <taxon>Bacteria</taxon>
        <taxon>Bacillati</taxon>
        <taxon>Actinomycetota</taxon>
        <taxon>Actinomycetes</taxon>
        <taxon>Mycobacteriales</taxon>
        <taxon>Corynebacteriaceae</taxon>
        <taxon>Corynebacterium</taxon>
    </lineage>
</organism>
<accession>A0A2W5SX27</accession>
<evidence type="ECO:0000313" key="1">
    <source>
        <dbReference type="EMBL" id="PZR03875.1"/>
    </source>
</evidence>
<gene>
    <name evidence="1" type="ORF">DI525_08585</name>
</gene>
<dbReference type="Proteomes" id="UP000249432">
    <property type="component" value="Unassembled WGS sequence"/>
</dbReference>
<proteinExistence type="predicted"/>
<dbReference type="EMBL" id="QFRA01000026">
    <property type="protein sequence ID" value="PZR03875.1"/>
    <property type="molecule type" value="Genomic_DNA"/>
</dbReference>
<sequence>MELAAREIAIAEAVEYGHTLREIAQELDRQTVSFRKGSLTSDDIRDLLATYRHRGEAGRTLRRAQAAAYWDKYTETTFVTAQPYIEVARDLGVDDAVITTACAMN</sequence>
<protein>
    <submittedName>
        <fullName evidence="1">Uncharacterized protein</fullName>
    </submittedName>
</protein>
<reference evidence="1 2" key="1">
    <citation type="submission" date="2017-08" db="EMBL/GenBank/DDBJ databases">
        <title>Infants hospitalized years apart are colonized by the same room-sourced microbial strains.</title>
        <authorList>
            <person name="Brooks B."/>
            <person name="Olm M.R."/>
            <person name="Firek B.A."/>
            <person name="Baker R."/>
            <person name="Thomas B.C."/>
            <person name="Morowitz M.J."/>
            <person name="Banfield J.F."/>
        </authorList>
    </citation>
    <scope>NUCLEOTIDE SEQUENCE [LARGE SCALE GENOMIC DNA]</scope>
    <source>
        <strain evidence="1">S2_003_000_R1_3</strain>
    </source>
</reference>
<dbReference type="AlphaFoldDB" id="A0A2W5SX27"/>
<name>A0A2W5SX27_9CORY</name>
<evidence type="ECO:0000313" key="2">
    <source>
        <dbReference type="Proteomes" id="UP000249432"/>
    </source>
</evidence>
<comment type="caution">
    <text evidence="1">The sequence shown here is derived from an EMBL/GenBank/DDBJ whole genome shotgun (WGS) entry which is preliminary data.</text>
</comment>